<gene>
    <name evidence="3" type="ORF">VNI00_012731</name>
    <name evidence="2" type="ORF">VNI00_013456</name>
</gene>
<comment type="caution">
    <text evidence="2">The sequence shown here is derived from an EMBL/GenBank/DDBJ whole genome shotgun (WGS) entry which is preliminary data.</text>
</comment>
<proteinExistence type="predicted"/>
<feature type="signal peptide" evidence="1">
    <location>
        <begin position="1"/>
        <end position="17"/>
    </location>
</feature>
<organism evidence="2 4">
    <name type="scientific">Paramarasmius palmivorus</name>
    <dbReference type="NCBI Taxonomy" id="297713"/>
    <lineage>
        <taxon>Eukaryota</taxon>
        <taxon>Fungi</taxon>
        <taxon>Dikarya</taxon>
        <taxon>Basidiomycota</taxon>
        <taxon>Agaricomycotina</taxon>
        <taxon>Agaricomycetes</taxon>
        <taxon>Agaricomycetidae</taxon>
        <taxon>Agaricales</taxon>
        <taxon>Marasmiineae</taxon>
        <taxon>Marasmiaceae</taxon>
        <taxon>Paramarasmius</taxon>
    </lineage>
</organism>
<dbReference type="AlphaFoldDB" id="A0AAW0C016"/>
<keyword evidence="4" id="KW-1185">Reference proteome</keyword>
<evidence type="ECO:0008006" key="5">
    <source>
        <dbReference type="Google" id="ProtNLM"/>
    </source>
</evidence>
<evidence type="ECO:0000313" key="4">
    <source>
        <dbReference type="Proteomes" id="UP001383192"/>
    </source>
</evidence>
<evidence type="ECO:0000313" key="3">
    <source>
        <dbReference type="EMBL" id="KAK7033509.1"/>
    </source>
</evidence>
<name>A0AAW0C016_9AGAR</name>
<dbReference type="EMBL" id="JAYKXP010000061">
    <property type="protein sequence ID" value="KAK7033509.1"/>
    <property type="molecule type" value="Genomic_DNA"/>
</dbReference>
<keyword evidence="1" id="KW-0732">Signal</keyword>
<sequence>MNLSFALLFTLATAVAGAVIRRADGDELPTSANITTATRVMVTLVPESPFLTVITTGVVMTQFPESTPLPSSSAP</sequence>
<accession>A0AAW0C016</accession>
<protein>
    <recommendedName>
        <fullName evidence="5">Secreted protein</fullName>
    </recommendedName>
</protein>
<evidence type="ECO:0000313" key="2">
    <source>
        <dbReference type="EMBL" id="KAK7032086.1"/>
    </source>
</evidence>
<feature type="chain" id="PRO_5044716820" description="Secreted protein" evidence="1">
    <location>
        <begin position="18"/>
        <end position="75"/>
    </location>
</feature>
<dbReference type="EMBL" id="JAYKXP010000068">
    <property type="protein sequence ID" value="KAK7032086.1"/>
    <property type="molecule type" value="Genomic_DNA"/>
</dbReference>
<evidence type="ECO:0000256" key="1">
    <source>
        <dbReference type="SAM" id="SignalP"/>
    </source>
</evidence>
<dbReference type="Proteomes" id="UP001383192">
    <property type="component" value="Unassembled WGS sequence"/>
</dbReference>
<reference evidence="2 4" key="1">
    <citation type="submission" date="2024-01" db="EMBL/GenBank/DDBJ databases">
        <title>A draft genome for a cacao thread blight-causing isolate of Paramarasmius palmivorus.</title>
        <authorList>
            <person name="Baruah I.K."/>
            <person name="Bukari Y."/>
            <person name="Amoako-Attah I."/>
            <person name="Meinhardt L.W."/>
            <person name="Bailey B.A."/>
            <person name="Cohen S.P."/>
        </authorList>
    </citation>
    <scope>NUCLEOTIDE SEQUENCE [LARGE SCALE GENOMIC DNA]</scope>
    <source>
        <strain evidence="2 4">GH-12</strain>
    </source>
</reference>